<sequence length="101" mass="11957">MEEEVNNQLPFLDVQLTKLADGKIRKTVYRKATNTRRILHFRSNHPVGHKRSCVRTLFRRVQTHCSDDSGKKEKMEYLQPFFYSQRLSKVLHPQMPQEASV</sequence>
<reference evidence="2 3" key="2">
    <citation type="submission" date="2018-11" db="EMBL/GenBank/DDBJ databases">
        <authorList>
            <consortium name="Pathogen Informatics"/>
        </authorList>
    </citation>
    <scope>NUCLEOTIDE SEQUENCE [LARGE SCALE GENOMIC DNA]</scope>
    <source>
        <strain evidence="2 3">NST_G2</strain>
    </source>
</reference>
<dbReference type="InterPro" id="IPR058912">
    <property type="entry name" value="HTH_animal"/>
</dbReference>
<feature type="domain" description="Helix-turn-helix" evidence="1">
    <location>
        <begin position="37"/>
        <end position="78"/>
    </location>
</feature>
<protein>
    <recommendedName>
        <fullName evidence="1">Helix-turn-helix domain-containing protein</fullName>
    </recommendedName>
</protein>
<dbReference type="AlphaFoldDB" id="A0A183TIP3"/>
<dbReference type="OrthoDB" id="6245638at2759"/>
<dbReference type="Pfam" id="PF26215">
    <property type="entry name" value="HTH_animal"/>
    <property type="match status" value="1"/>
</dbReference>
<organism evidence="4">
    <name type="scientific">Schistocephalus solidus</name>
    <name type="common">Tapeworm</name>
    <dbReference type="NCBI Taxonomy" id="70667"/>
    <lineage>
        <taxon>Eukaryota</taxon>
        <taxon>Metazoa</taxon>
        <taxon>Spiralia</taxon>
        <taxon>Lophotrochozoa</taxon>
        <taxon>Platyhelminthes</taxon>
        <taxon>Cestoda</taxon>
        <taxon>Eucestoda</taxon>
        <taxon>Diphyllobothriidea</taxon>
        <taxon>Diphyllobothriidae</taxon>
        <taxon>Schistocephalus</taxon>
    </lineage>
</organism>
<dbReference type="PANTHER" id="PTHR21301">
    <property type="entry name" value="REVERSE TRANSCRIPTASE"/>
    <property type="match status" value="1"/>
</dbReference>
<dbReference type="EMBL" id="UYSU01040973">
    <property type="protein sequence ID" value="VDM02727.1"/>
    <property type="molecule type" value="Genomic_DNA"/>
</dbReference>
<accession>A0A183TIP3</accession>
<evidence type="ECO:0000313" key="3">
    <source>
        <dbReference type="Proteomes" id="UP000275846"/>
    </source>
</evidence>
<reference evidence="4" key="1">
    <citation type="submission" date="2016-06" db="UniProtKB">
        <authorList>
            <consortium name="WormBaseParasite"/>
        </authorList>
    </citation>
    <scope>IDENTIFICATION</scope>
</reference>
<gene>
    <name evidence="2" type="ORF">SSLN_LOCUS16341</name>
</gene>
<dbReference type="Proteomes" id="UP000275846">
    <property type="component" value="Unassembled WGS sequence"/>
</dbReference>
<dbReference type="PANTHER" id="PTHR21301:SF10">
    <property type="entry name" value="REVERSE TRANSCRIPTASE DOMAIN-CONTAINING PROTEIN"/>
    <property type="match status" value="1"/>
</dbReference>
<evidence type="ECO:0000259" key="1">
    <source>
        <dbReference type="Pfam" id="PF26215"/>
    </source>
</evidence>
<name>A0A183TIP3_SCHSO</name>
<keyword evidence="3" id="KW-1185">Reference proteome</keyword>
<proteinExistence type="predicted"/>
<evidence type="ECO:0000313" key="2">
    <source>
        <dbReference type="EMBL" id="VDM02727.1"/>
    </source>
</evidence>
<dbReference type="WBParaSite" id="SSLN_0001696201-mRNA-1">
    <property type="protein sequence ID" value="SSLN_0001696201-mRNA-1"/>
    <property type="gene ID" value="SSLN_0001696201"/>
</dbReference>
<evidence type="ECO:0000313" key="4">
    <source>
        <dbReference type="WBParaSite" id="SSLN_0001696201-mRNA-1"/>
    </source>
</evidence>